<evidence type="ECO:0000256" key="5">
    <source>
        <dbReference type="SAM" id="Phobius"/>
    </source>
</evidence>
<dbReference type="InterPro" id="IPR006260">
    <property type="entry name" value="TonB/TolA_C"/>
</dbReference>
<comment type="subcellular location">
    <subcellularLocation>
        <location evidence="1">Membrane</location>
        <topology evidence="1">Single-pass membrane protein</topology>
    </subcellularLocation>
</comment>
<keyword evidence="2 5" id="KW-0812">Transmembrane</keyword>
<dbReference type="AlphaFoldDB" id="A0A7V4XRN0"/>
<protein>
    <submittedName>
        <fullName evidence="7">Energy transducer TonB</fullName>
    </submittedName>
</protein>
<sequence>MATTDRSKHDNFGLLPEEEKRFGSFGVSLVVNVVIAALAILLTVSQVHQRIHQMQSTELIFPIPQPKPYVPPPPVHLPPPPKITETQPSKIIPPAPVKALPPPPKPIHIKTPEPVLPKFQPAPPVRVAPPPKPKVGLFQSVRPTAVANNRQRPTMHTGGFGDPEGVHPNPNANRRPTVAAVGAFNSAPGASQGAGAARRGAVHGVNFGSGVSSGVPGGRSRGTVASTGFGSGVVGGTGRPGGHGRVAQPSFGGNMYGNGGAQRQVQQAQTTPIVVLWKPLPQYTAQARAEHIQGDVTLRVRFTAQGQVQVLGVVRGLGAGLDQQAIAAAEKIRFKPATRDGHPVDQVSLIRISFQMT</sequence>
<evidence type="ECO:0000256" key="1">
    <source>
        <dbReference type="ARBA" id="ARBA00004167"/>
    </source>
</evidence>
<dbReference type="PROSITE" id="PS52015">
    <property type="entry name" value="TONB_CTD"/>
    <property type="match status" value="1"/>
</dbReference>
<dbReference type="NCBIfam" id="TIGR01352">
    <property type="entry name" value="tonB_Cterm"/>
    <property type="match status" value="1"/>
</dbReference>
<dbReference type="SUPFAM" id="SSF74653">
    <property type="entry name" value="TolA/TonB C-terminal domain"/>
    <property type="match status" value="1"/>
</dbReference>
<organism evidence="7">
    <name type="scientific">Acidobacterium capsulatum</name>
    <dbReference type="NCBI Taxonomy" id="33075"/>
    <lineage>
        <taxon>Bacteria</taxon>
        <taxon>Pseudomonadati</taxon>
        <taxon>Acidobacteriota</taxon>
        <taxon>Terriglobia</taxon>
        <taxon>Terriglobales</taxon>
        <taxon>Acidobacteriaceae</taxon>
        <taxon>Acidobacterium</taxon>
    </lineage>
</organism>
<accession>A0A7V4XRN0</accession>
<name>A0A7V4XRN0_9BACT</name>
<evidence type="ECO:0000313" key="7">
    <source>
        <dbReference type="EMBL" id="HGY93933.1"/>
    </source>
</evidence>
<evidence type="ECO:0000259" key="6">
    <source>
        <dbReference type="PROSITE" id="PS52015"/>
    </source>
</evidence>
<evidence type="ECO:0000256" key="2">
    <source>
        <dbReference type="ARBA" id="ARBA00022692"/>
    </source>
</evidence>
<dbReference type="Gene3D" id="3.30.1150.10">
    <property type="match status" value="1"/>
</dbReference>
<feature type="transmembrane region" description="Helical" evidence="5">
    <location>
        <begin position="22"/>
        <end position="44"/>
    </location>
</feature>
<evidence type="ECO:0000256" key="3">
    <source>
        <dbReference type="ARBA" id="ARBA00022989"/>
    </source>
</evidence>
<dbReference type="EMBL" id="DTKL01000021">
    <property type="protein sequence ID" value="HGY93933.1"/>
    <property type="molecule type" value="Genomic_DNA"/>
</dbReference>
<gene>
    <name evidence="7" type="ORF">ENW50_04480</name>
</gene>
<reference evidence="7" key="1">
    <citation type="journal article" date="2020" name="mSystems">
        <title>Genome- and Community-Level Interaction Insights into Carbon Utilization and Element Cycling Functions of Hydrothermarchaeota in Hydrothermal Sediment.</title>
        <authorList>
            <person name="Zhou Z."/>
            <person name="Liu Y."/>
            <person name="Xu W."/>
            <person name="Pan J."/>
            <person name="Luo Z.H."/>
            <person name="Li M."/>
        </authorList>
    </citation>
    <scope>NUCLEOTIDE SEQUENCE [LARGE SCALE GENOMIC DNA]</scope>
    <source>
        <strain evidence="7">SpSt-855</strain>
    </source>
</reference>
<dbReference type="InterPro" id="IPR037682">
    <property type="entry name" value="TonB_C"/>
</dbReference>
<dbReference type="GO" id="GO:0016020">
    <property type="term" value="C:membrane"/>
    <property type="evidence" value="ECO:0007669"/>
    <property type="project" value="UniProtKB-SubCell"/>
</dbReference>
<dbReference type="Pfam" id="PF03544">
    <property type="entry name" value="TonB_C"/>
    <property type="match status" value="1"/>
</dbReference>
<keyword evidence="3 5" id="KW-1133">Transmembrane helix</keyword>
<feature type="domain" description="TonB C-terminal" evidence="6">
    <location>
        <begin position="268"/>
        <end position="357"/>
    </location>
</feature>
<keyword evidence="4 5" id="KW-0472">Membrane</keyword>
<proteinExistence type="predicted"/>
<comment type="caution">
    <text evidence="7">The sequence shown here is derived from an EMBL/GenBank/DDBJ whole genome shotgun (WGS) entry which is preliminary data.</text>
</comment>
<evidence type="ECO:0000256" key="4">
    <source>
        <dbReference type="ARBA" id="ARBA00023136"/>
    </source>
</evidence>
<dbReference type="GO" id="GO:0055085">
    <property type="term" value="P:transmembrane transport"/>
    <property type="evidence" value="ECO:0007669"/>
    <property type="project" value="InterPro"/>
</dbReference>